<dbReference type="EMBL" id="PYGD01000001">
    <property type="protein sequence ID" value="PSK94243.1"/>
    <property type="molecule type" value="Genomic_DNA"/>
</dbReference>
<dbReference type="Gene3D" id="3.30.70.1560">
    <property type="entry name" value="Alpha-L RNA-binding motif"/>
    <property type="match status" value="1"/>
</dbReference>
<keyword evidence="2 4" id="KW-0413">Isomerase</keyword>
<keyword evidence="8" id="KW-1185">Reference proteome</keyword>
<evidence type="ECO:0000256" key="1">
    <source>
        <dbReference type="ARBA" id="ARBA00008348"/>
    </source>
</evidence>
<dbReference type="Proteomes" id="UP000240572">
    <property type="component" value="Unassembled WGS sequence"/>
</dbReference>
<sequence>MHKKPFHSGKKAFGNNDDAPYRKSSDRKEDRPFRQKTGDKDDKPFRKQFGNDEDRPFRKASGKPEDRPFKKPFRHDEDRPFKKKFDDKGDRPFKKSFEGKEDRPFRKSFDNKEERPFKKSFDNKEDRPFRKSFDNKEERPFKKSFDNKEDRPFRKSFDNKEDRPFKKSFDNREDRPFKKSFDNKEERPFRKSFEGKEDRPFRKSFGNHEDRPFKKSFGDKEDRPFKKSFDKGDKPFKKSFEDRGDRDFKKKEDKPVDRYKNTFGKLDDEELIQHQRKMQQKREQESQGDEITFSRELDKWSDEPVERVFGKSDIKPKKRDKDEPREPKSRFKKHFDNEKEQEKAYATWSEGNHDEANQTAPENLDASKPMPLNKYIAHCDVCSRRDAVTLIKEGKVTVNGELITEPGFKVTLEDIIALNGKQLVVQKNLVYILMNKPKGFITTTDDPKGRRTVMEMLENHIEERVFPVGRLDRNTTGLLLLTNDGELAQKLAHPKYEVRKVYKATLDKNLSKADFDKILEGVILEDGQAKVDELEYLETKNEVGMEIHSGKNRIVRRIFESLGYEVVKLDRVMYAGLTKKHVLRGKWRFLTKQEVINIKHLK</sequence>
<dbReference type="Pfam" id="PF01479">
    <property type="entry name" value="S4"/>
    <property type="match status" value="1"/>
</dbReference>
<dbReference type="InterPro" id="IPR036986">
    <property type="entry name" value="S4_RNA-bd_sf"/>
</dbReference>
<comment type="caution">
    <text evidence="7">The sequence shown here is derived from an EMBL/GenBank/DDBJ whole genome shotgun (WGS) entry which is preliminary data.</text>
</comment>
<dbReference type="PANTHER" id="PTHR47683">
    <property type="entry name" value="PSEUDOURIDINE SYNTHASE FAMILY PROTEIN-RELATED"/>
    <property type="match status" value="1"/>
</dbReference>
<dbReference type="GO" id="GO:0120159">
    <property type="term" value="F:rRNA pseudouridine synthase activity"/>
    <property type="evidence" value="ECO:0007669"/>
    <property type="project" value="UniProtKB-ARBA"/>
</dbReference>
<dbReference type="InterPro" id="IPR020094">
    <property type="entry name" value="TruA/RsuA/RluB/E/F_N"/>
</dbReference>
<feature type="domain" description="RNA-binding S4" evidence="6">
    <location>
        <begin position="370"/>
        <end position="430"/>
    </location>
</feature>
<dbReference type="InterPro" id="IPR042092">
    <property type="entry name" value="PsdUridine_s_RsuA/RluB/E/F_cat"/>
</dbReference>
<name>A0A2P8DAK6_9BACT</name>
<proteinExistence type="inferred from homology"/>
<gene>
    <name evidence="7" type="ORF">B0I18_101398</name>
</gene>
<reference evidence="7 8" key="1">
    <citation type="submission" date="2018-03" db="EMBL/GenBank/DDBJ databases">
        <title>Genomic Encyclopedia of Type Strains, Phase III (KMG-III): the genomes of soil and plant-associated and newly described type strains.</title>
        <authorList>
            <person name="Whitman W."/>
        </authorList>
    </citation>
    <scope>NUCLEOTIDE SEQUENCE [LARGE SCALE GENOMIC DNA]</scope>
    <source>
        <strain evidence="7 8">CGMCC 1.12700</strain>
    </source>
</reference>
<dbReference type="SUPFAM" id="SSF55174">
    <property type="entry name" value="Alpha-L RNA-binding motif"/>
    <property type="match status" value="1"/>
</dbReference>
<dbReference type="Gene3D" id="3.30.70.580">
    <property type="entry name" value="Pseudouridine synthase I, catalytic domain, N-terminal subdomain"/>
    <property type="match status" value="1"/>
</dbReference>
<feature type="compositionally biased region" description="Basic and acidic residues" evidence="5">
    <location>
        <begin position="19"/>
        <end position="260"/>
    </location>
</feature>
<dbReference type="GO" id="GO:0000455">
    <property type="term" value="P:enzyme-directed rRNA pseudouridine synthesis"/>
    <property type="evidence" value="ECO:0007669"/>
    <property type="project" value="UniProtKB-ARBA"/>
</dbReference>
<evidence type="ECO:0000256" key="2">
    <source>
        <dbReference type="ARBA" id="ARBA00023235"/>
    </source>
</evidence>
<feature type="region of interest" description="Disordered" evidence="5">
    <location>
        <begin position="1"/>
        <end position="369"/>
    </location>
</feature>
<dbReference type="Gene3D" id="3.10.290.10">
    <property type="entry name" value="RNA-binding S4 domain"/>
    <property type="match status" value="1"/>
</dbReference>
<dbReference type="Pfam" id="PF00849">
    <property type="entry name" value="PseudoU_synth_2"/>
    <property type="match status" value="1"/>
</dbReference>
<comment type="similarity">
    <text evidence="1 4">Belongs to the pseudouridine synthase RsuA family.</text>
</comment>
<evidence type="ECO:0000256" key="4">
    <source>
        <dbReference type="RuleBase" id="RU003887"/>
    </source>
</evidence>
<dbReference type="InterPro" id="IPR006145">
    <property type="entry name" value="PsdUridine_synth_RsuA/RluA"/>
</dbReference>
<dbReference type="SUPFAM" id="SSF55120">
    <property type="entry name" value="Pseudouridine synthase"/>
    <property type="match status" value="1"/>
</dbReference>
<evidence type="ECO:0000259" key="6">
    <source>
        <dbReference type="SMART" id="SM00363"/>
    </source>
</evidence>
<dbReference type="PROSITE" id="PS01149">
    <property type="entry name" value="PSI_RSU"/>
    <property type="match status" value="1"/>
</dbReference>
<dbReference type="InterPro" id="IPR020103">
    <property type="entry name" value="PsdUridine_synth_cat_dom_sf"/>
</dbReference>
<dbReference type="SMART" id="SM00363">
    <property type="entry name" value="S4"/>
    <property type="match status" value="1"/>
</dbReference>
<dbReference type="RefSeq" id="WP_245882028.1">
    <property type="nucleotide sequence ID" value="NZ_PYGD01000001.1"/>
</dbReference>
<dbReference type="InterPro" id="IPR000748">
    <property type="entry name" value="PsdUridine_synth_RsuA/RluB/E/F"/>
</dbReference>
<evidence type="ECO:0000256" key="5">
    <source>
        <dbReference type="SAM" id="MobiDB-lite"/>
    </source>
</evidence>
<dbReference type="CDD" id="cd02870">
    <property type="entry name" value="PseudoU_synth_RsuA_like"/>
    <property type="match status" value="1"/>
</dbReference>
<dbReference type="InterPro" id="IPR018496">
    <property type="entry name" value="PsdUridine_synth_RsuA/RluB_CS"/>
</dbReference>
<dbReference type="CDD" id="cd00165">
    <property type="entry name" value="S4"/>
    <property type="match status" value="1"/>
</dbReference>
<dbReference type="EC" id="5.4.99.-" evidence="4"/>
<dbReference type="AlphaFoldDB" id="A0A2P8DAK6"/>
<organism evidence="7 8">
    <name type="scientific">Taibaiella chishuiensis</name>
    <dbReference type="NCBI Taxonomy" id="1434707"/>
    <lineage>
        <taxon>Bacteria</taxon>
        <taxon>Pseudomonadati</taxon>
        <taxon>Bacteroidota</taxon>
        <taxon>Chitinophagia</taxon>
        <taxon>Chitinophagales</taxon>
        <taxon>Chitinophagaceae</taxon>
        <taxon>Taibaiella</taxon>
    </lineage>
</organism>
<evidence type="ECO:0000313" key="7">
    <source>
        <dbReference type="EMBL" id="PSK94243.1"/>
    </source>
</evidence>
<dbReference type="InterPro" id="IPR050343">
    <property type="entry name" value="RsuA_PseudoU_synthase"/>
</dbReference>
<feature type="compositionally biased region" description="Basic residues" evidence="5">
    <location>
        <begin position="1"/>
        <end position="10"/>
    </location>
</feature>
<dbReference type="GO" id="GO:0003723">
    <property type="term" value="F:RNA binding"/>
    <property type="evidence" value="ECO:0007669"/>
    <property type="project" value="UniProtKB-KW"/>
</dbReference>
<dbReference type="PROSITE" id="PS50889">
    <property type="entry name" value="S4"/>
    <property type="match status" value="1"/>
</dbReference>
<feature type="compositionally biased region" description="Basic and acidic residues" evidence="5">
    <location>
        <begin position="292"/>
        <end position="343"/>
    </location>
</feature>
<keyword evidence="3" id="KW-0694">RNA-binding</keyword>
<dbReference type="InterPro" id="IPR002942">
    <property type="entry name" value="S4_RNA-bd"/>
</dbReference>
<protein>
    <recommendedName>
        <fullName evidence="4">Pseudouridine synthase</fullName>
        <ecNumber evidence="4">5.4.99.-</ecNumber>
    </recommendedName>
</protein>
<accession>A0A2P8DAK6</accession>
<evidence type="ECO:0000256" key="3">
    <source>
        <dbReference type="PROSITE-ProRule" id="PRU00182"/>
    </source>
</evidence>
<dbReference type="NCBIfam" id="TIGR00093">
    <property type="entry name" value="pseudouridine synthase"/>
    <property type="match status" value="1"/>
</dbReference>
<dbReference type="PANTHER" id="PTHR47683:SF2">
    <property type="entry name" value="RNA-BINDING S4 DOMAIN-CONTAINING PROTEIN"/>
    <property type="match status" value="1"/>
</dbReference>
<evidence type="ECO:0000313" key="8">
    <source>
        <dbReference type="Proteomes" id="UP000240572"/>
    </source>
</evidence>